<feature type="transmembrane region" description="Helical" evidence="5">
    <location>
        <begin position="319"/>
        <end position="340"/>
    </location>
</feature>
<feature type="domain" description="ABC transmembrane type-2" evidence="6">
    <location>
        <begin position="121"/>
        <end position="347"/>
    </location>
</feature>
<keyword evidence="5" id="KW-1003">Cell membrane</keyword>
<dbReference type="AlphaFoldDB" id="A0A7G1G1A5"/>
<dbReference type="PANTHER" id="PTHR43027:SF1">
    <property type="entry name" value="DOXORUBICIN RESISTANCE ABC TRANSPORTER PERMEASE PROTEIN DRRC-RELATED"/>
    <property type="match status" value="1"/>
</dbReference>
<sequence>MNKSFKTMIKVFFLETFKNKIEVFFTLFFPVLFLVIFGFLFTQNNIVKTYTYGISGTINDDVKNYFKPNKILIYENEEKLKEAVNNNKVDYGIYMNNNEVKYYYVSNMNSNIQWIKYGANSGVKKYLLKLKKDYISVDEKLIKLGKTQTNPMEYLLTGIIAISILSGGMFSVINVFGRYKKLGIIKRFMVAPVKPYQFVISASFNKLILNFASIFFIIILGKMWFNLSFQFNWFLLIIVGLSTTIGMMGVGILILVLFKETESANTASSILFTIMMFFAGIYFPISFIPGYLRWLSYILPVKYVVDIIRYVAGVESMNILVFWFINIIFILSGTLLLIIASKNFVKESK</sequence>
<keyword evidence="8" id="KW-1185">Reference proteome</keyword>
<dbReference type="InterPro" id="IPR052902">
    <property type="entry name" value="ABC-2_transporter"/>
</dbReference>
<dbReference type="PROSITE" id="PS51012">
    <property type="entry name" value="ABC_TM2"/>
    <property type="match status" value="1"/>
</dbReference>
<evidence type="ECO:0000256" key="4">
    <source>
        <dbReference type="ARBA" id="ARBA00023136"/>
    </source>
</evidence>
<dbReference type="InterPro" id="IPR013525">
    <property type="entry name" value="ABC2_TM"/>
</dbReference>
<dbReference type="Proteomes" id="UP000516361">
    <property type="component" value="Chromosome"/>
</dbReference>
<dbReference type="KEGG" id="ocy:OSSY52_00610"/>
<dbReference type="GO" id="GO:0140359">
    <property type="term" value="F:ABC-type transporter activity"/>
    <property type="evidence" value="ECO:0007669"/>
    <property type="project" value="InterPro"/>
</dbReference>
<dbReference type="InterPro" id="IPR000412">
    <property type="entry name" value="ABC_2_transport"/>
</dbReference>
<reference evidence="7 8" key="1">
    <citation type="submission" date="2018-06" db="EMBL/GenBank/DDBJ databases">
        <title>Genome sequencing of Oceanotoga sp. sy52.</title>
        <authorList>
            <person name="Mori K."/>
        </authorList>
    </citation>
    <scope>NUCLEOTIDE SEQUENCE [LARGE SCALE GENOMIC DNA]</scope>
    <source>
        <strain evidence="8">sy52</strain>
    </source>
</reference>
<dbReference type="GO" id="GO:0043190">
    <property type="term" value="C:ATP-binding cassette (ABC) transporter complex"/>
    <property type="evidence" value="ECO:0007669"/>
    <property type="project" value="InterPro"/>
</dbReference>
<protein>
    <recommendedName>
        <fullName evidence="5">Transport permease protein</fullName>
    </recommendedName>
</protein>
<comment type="similarity">
    <text evidence="5">Belongs to the ABC-2 integral membrane protein family.</text>
</comment>
<evidence type="ECO:0000256" key="2">
    <source>
        <dbReference type="ARBA" id="ARBA00022692"/>
    </source>
</evidence>
<evidence type="ECO:0000313" key="8">
    <source>
        <dbReference type="Proteomes" id="UP000516361"/>
    </source>
</evidence>
<evidence type="ECO:0000256" key="5">
    <source>
        <dbReference type="RuleBase" id="RU361157"/>
    </source>
</evidence>
<evidence type="ECO:0000256" key="1">
    <source>
        <dbReference type="ARBA" id="ARBA00004141"/>
    </source>
</evidence>
<gene>
    <name evidence="7" type="ORF">OSSY52_00610</name>
</gene>
<dbReference type="RefSeq" id="WP_190615064.1">
    <property type="nucleotide sequence ID" value="NZ_AP018712.1"/>
</dbReference>
<keyword evidence="3 5" id="KW-1133">Transmembrane helix</keyword>
<accession>A0A7G1G1A5</accession>
<dbReference type="EMBL" id="AP018712">
    <property type="protein sequence ID" value="BBE29920.1"/>
    <property type="molecule type" value="Genomic_DNA"/>
</dbReference>
<keyword evidence="5" id="KW-0813">Transport</keyword>
<evidence type="ECO:0000259" key="6">
    <source>
        <dbReference type="PROSITE" id="PS51012"/>
    </source>
</evidence>
<feature type="transmembrane region" description="Helical" evidence="5">
    <location>
        <begin position="154"/>
        <end position="177"/>
    </location>
</feature>
<dbReference type="PANTHER" id="PTHR43027">
    <property type="entry name" value="DOXORUBICIN RESISTANCE ABC TRANSPORTER PERMEASE PROTEIN DRRC-RELATED"/>
    <property type="match status" value="1"/>
</dbReference>
<dbReference type="PRINTS" id="PR00164">
    <property type="entry name" value="ABC2TRNSPORT"/>
</dbReference>
<keyword evidence="2 5" id="KW-0812">Transmembrane</keyword>
<organism evidence="7 8">
    <name type="scientific">Tepiditoga spiralis</name>
    <dbReference type="NCBI Taxonomy" id="2108365"/>
    <lineage>
        <taxon>Bacteria</taxon>
        <taxon>Thermotogati</taxon>
        <taxon>Thermotogota</taxon>
        <taxon>Thermotogae</taxon>
        <taxon>Petrotogales</taxon>
        <taxon>Petrotogaceae</taxon>
        <taxon>Tepiditoga</taxon>
    </lineage>
</organism>
<dbReference type="InterPro" id="IPR047817">
    <property type="entry name" value="ABC2_TM_bact-type"/>
</dbReference>
<name>A0A7G1G1A5_9BACT</name>
<evidence type="ECO:0000256" key="3">
    <source>
        <dbReference type="ARBA" id="ARBA00022989"/>
    </source>
</evidence>
<feature type="transmembrane region" description="Helical" evidence="5">
    <location>
        <begin position="198"/>
        <end position="221"/>
    </location>
</feature>
<evidence type="ECO:0000313" key="7">
    <source>
        <dbReference type="EMBL" id="BBE29920.1"/>
    </source>
</evidence>
<proteinExistence type="inferred from homology"/>
<dbReference type="InParanoid" id="A0A7G1G1A5"/>
<comment type="subcellular location">
    <subcellularLocation>
        <location evidence="5">Cell membrane</location>
        <topology evidence="5">Multi-pass membrane protein</topology>
    </subcellularLocation>
    <subcellularLocation>
        <location evidence="1">Membrane</location>
        <topology evidence="1">Multi-pass membrane protein</topology>
    </subcellularLocation>
</comment>
<keyword evidence="4 5" id="KW-0472">Membrane</keyword>
<feature type="transmembrane region" description="Helical" evidence="5">
    <location>
        <begin position="233"/>
        <end position="258"/>
    </location>
</feature>
<dbReference type="Pfam" id="PF12698">
    <property type="entry name" value="ABC2_membrane_3"/>
    <property type="match status" value="1"/>
</dbReference>
<feature type="transmembrane region" description="Helical" evidence="5">
    <location>
        <begin position="21"/>
        <end position="41"/>
    </location>
</feature>
<feature type="transmembrane region" description="Helical" evidence="5">
    <location>
        <begin position="270"/>
        <end position="292"/>
    </location>
</feature>